<evidence type="ECO:0008006" key="2">
    <source>
        <dbReference type="Google" id="ProtNLM"/>
    </source>
</evidence>
<name>A0A6C0LIZ8_9ZZZZ</name>
<dbReference type="Gene3D" id="3.40.50.150">
    <property type="entry name" value="Vaccinia Virus protein VP39"/>
    <property type="match status" value="1"/>
</dbReference>
<sequence>MNETSPKTDLRILYEKYYTKTNISTDCIDFFDEHIKPDYDNDLIIEPSAGDGAFSNILFSRYKNVLAYDIMPEHDSIEKQNFLEMKIPTSWYDRTVHVITNPPFGKQSGKAKQFIRKCSRFANTISFILPNSFRKKYMQIPFPSEFHLINIKDLPEDSFIFPDGLDTSILFCCFQVWKKDCNIPGREYIKYKPKSFKFVLNTENPDFSIRRVGINTGRISRSIDKTISTHFFIKVNDNIDKDKFYNKFSNVTFPNNINIGSRSINKNELIKTIESISPHTLL</sequence>
<organism evidence="1">
    <name type="scientific">viral metagenome</name>
    <dbReference type="NCBI Taxonomy" id="1070528"/>
    <lineage>
        <taxon>unclassified sequences</taxon>
        <taxon>metagenomes</taxon>
        <taxon>organismal metagenomes</taxon>
    </lineage>
</organism>
<dbReference type="EMBL" id="MN740509">
    <property type="protein sequence ID" value="QHU30487.1"/>
    <property type="molecule type" value="Genomic_DNA"/>
</dbReference>
<protein>
    <recommendedName>
        <fullName evidence="2">Methyltransferase small domain-containing protein</fullName>
    </recommendedName>
</protein>
<dbReference type="AlphaFoldDB" id="A0A6C0LIZ8"/>
<accession>A0A6C0LIZ8</accession>
<proteinExistence type="predicted"/>
<dbReference type="SUPFAM" id="SSF53335">
    <property type="entry name" value="S-adenosyl-L-methionine-dependent methyltransferases"/>
    <property type="match status" value="1"/>
</dbReference>
<evidence type="ECO:0000313" key="1">
    <source>
        <dbReference type="EMBL" id="QHU30487.1"/>
    </source>
</evidence>
<dbReference type="InterPro" id="IPR029063">
    <property type="entry name" value="SAM-dependent_MTases_sf"/>
</dbReference>
<reference evidence="1" key="1">
    <citation type="journal article" date="2020" name="Nature">
        <title>Giant virus diversity and host interactions through global metagenomics.</title>
        <authorList>
            <person name="Schulz F."/>
            <person name="Roux S."/>
            <person name="Paez-Espino D."/>
            <person name="Jungbluth S."/>
            <person name="Walsh D.A."/>
            <person name="Denef V.J."/>
            <person name="McMahon K.D."/>
            <person name="Konstantinidis K.T."/>
            <person name="Eloe-Fadrosh E.A."/>
            <person name="Kyrpides N.C."/>
            <person name="Woyke T."/>
        </authorList>
    </citation>
    <scope>NUCLEOTIDE SEQUENCE</scope>
    <source>
        <strain evidence="1">GVMAG-M-3300027833-19</strain>
    </source>
</reference>